<reference evidence="1 2" key="1">
    <citation type="submission" date="2020-08" db="EMBL/GenBank/DDBJ databases">
        <title>Genomic Encyclopedia of Type Strains, Phase IV (KMG-IV): sequencing the most valuable type-strain genomes for metagenomic binning, comparative biology and taxonomic classification.</title>
        <authorList>
            <person name="Goeker M."/>
        </authorList>
    </citation>
    <scope>NUCLEOTIDE SEQUENCE [LARGE SCALE GENOMIC DNA]</scope>
    <source>
        <strain evidence="1 2">DSM 15867</strain>
    </source>
</reference>
<evidence type="ECO:0000313" key="1">
    <source>
        <dbReference type="EMBL" id="MBB4618987.1"/>
    </source>
</evidence>
<comment type="caution">
    <text evidence="1">The sequence shown here is derived from an EMBL/GenBank/DDBJ whole genome shotgun (WGS) entry which is preliminary data.</text>
</comment>
<sequence length="62" mass="7149">MAIVYRVTAFGEARAPWRTKKQHALQDAVLLGLAERDEWGQLYLDAPVRIEWAHDESIRQTA</sequence>
<dbReference type="EMBL" id="JACHNY010000007">
    <property type="protein sequence ID" value="MBB4618987.1"/>
    <property type="molecule type" value="Genomic_DNA"/>
</dbReference>
<dbReference type="AlphaFoldDB" id="A0A7W7AN11"/>
<accession>A0A7W7AN11</accession>
<organism evidence="1 2">
    <name type="scientific">Sphingomonas abaci</name>
    <dbReference type="NCBI Taxonomy" id="237611"/>
    <lineage>
        <taxon>Bacteria</taxon>
        <taxon>Pseudomonadati</taxon>
        <taxon>Pseudomonadota</taxon>
        <taxon>Alphaproteobacteria</taxon>
        <taxon>Sphingomonadales</taxon>
        <taxon>Sphingomonadaceae</taxon>
        <taxon>Sphingomonas</taxon>
    </lineage>
</organism>
<proteinExistence type="predicted"/>
<evidence type="ECO:0000313" key="2">
    <source>
        <dbReference type="Proteomes" id="UP000574769"/>
    </source>
</evidence>
<gene>
    <name evidence="1" type="ORF">GGQ96_003137</name>
</gene>
<protein>
    <submittedName>
        <fullName evidence="1">Uncharacterized protein</fullName>
    </submittedName>
</protein>
<dbReference type="Proteomes" id="UP000574769">
    <property type="component" value="Unassembled WGS sequence"/>
</dbReference>
<name>A0A7W7AN11_9SPHN</name>
<keyword evidence="2" id="KW-1185">Reference proteome</keyword>